<dbReference type="AlphaFoldDB" id="J5SP54"/>
<feature type="compositionally biased region" description="Low complexity" evidence="1">
    <location>
        <begin position="49"/>
        <end position="67"/>
    </location>
</feature>
<gene>
    <name evidence="2" type="ORF">A1Q1_04706</name>
</gene>
<sequence length="348" mass="36243">MSLRAAVLNAALPHVNRTSFTRRALVDAMRSLPSSSTVANATETPVLDASPSASTSAPPAGLTSSSPESAETSDQGLSETAAENALDVLFGPGLAPARALVDAWCAQGLAQMTPGGGSRRVDEVLFDPLSRRLWHSASAGNSLLDAHALLATNHTVGPSSIPIPPGATTLLQTFSNILPLPGSRAGPYGANTEINTMTALNLGRIPTPPNPLAGVQYAWQIADRAVNVARPNRGKGEMREDRGFGTEWYATRVAVMMAYLEAEPAWPKLTTESHLLQPLPPLPTESPAATADANPQLGPALSALRSNLRKMDEYAGVAGSIEGAAGSAISLIEEFGRSVAGIIRSRGF</sequence>
<dbReference type="HOGENOM" id="CLU_081625_0_0_1"/>
<dbReference type="Proteomes" id="UP000002748">
    <property type="component" value="Unassembled WGS sequence"/>
</dbReference>
<feature type="region of interest" description="Disordered" evidence="1">
    <location>
        <begin position="31"/>
        <end position="78"/>
    </location>
</feature>
<evidence type="ECO:0000313" key="2">
    <source>
        <dbReference type="EMBL" id="EJT46741.1"/>
    </source>
</evidence>
<dbReference type="KEGG" id="tasa:A1Q1_04706"/>
<protein>
    <recommendedName>
        <fullName evidence="4">Ubiquinone biosynthesis protein</fullName>
    </recommendedName>
</protein>
<reference evidence="2 3" key="1">
    <citation type="journal article" date="2012" name="Eukaryot. Cell">
        <title>Draft genome sequence of CBS 2479, the standard type strain of Trichosporon asahii.</title>
        <authorList>
            <person name="Yang R.Y."/>
            <person name="Li H.T."/>
            <person name="Zhu H."/>
            <person name="Zhou G.P."/>
            <person name="Wang M."/>
            <person name="Wang L."/>
        </authorList>
    </citation>
    <scope>NUCLEOTIDE SEQUENCE [LARGE SCALE GENOMIC DNA]</scope>
    <source>
        <strain evidence="3">ATCC 90039 / CBS 2479 / JCM 2466 / KCTC 7840 / NCYC 2677 / UAMH 7654</strain>
    </source>
</reference>
<comment type="caution">
    <text evidence="2">The sequence shown here is derived from an EMBL/GenBank/DDBJ whole genome shotgun (WGS) entry which is preliminary data.</text>
</comment>
<name>J5SP54_TRIAS</name>
<dbReference type="EMBL" id="ALBS01000280">
    <property type="protein sequence ID" value="EJT46741.1"/>
    <property type="molecule type" value="Genomic_DNA"/>
</dbReference>
<accession>J5SP54</accession>
<dbReference type="GeneID" id="25988218"/>
<organism evidence="2 3">
    <name type="scientific">Trichosporon asahii var. asahii (strain ATCC 90039 / CBS 2479 / JCM 2466 / KCTC 7840 / NBRC 103889/ NCYC 2677 / UAMH 7654)</name>
    <name type="common">Yeast</name>
    <dbReference type="NCBI Taxonomy" id="1186058"/>
    <lineage>
        <taxon>Eukaryota</taxon>
        <taxon>Fungi</taxon>
        <taxon>Dikarya</taxon>
        <taxon>Basidiomycota</taxon>
        <taxon>Agaricomycotina</taxon>
        <taxon>Tremellomycetes</taxon>
        <taxon>Trichosporonales</taxon>
        <taxon>Trichosporonaceae</taxon>
        <taxon>Trichosporon</taxon>
    </lineage>
</organism>
<dbReference type="VEuPathDB" id="FungiDB:A1Q1_04706"/>
<dbReference type="RefSeq" id="XP_014178419.1">
    <property type="nucleotide sequence ID" value="XM_014322944.1"/>
</dbReference>
<proteinExistence type="predicted"/>
<feature type="compositionally biased region" description="Polar residues" evidence="1">
    <location>
        <begin position="68"/>
        <end position="78"/>
    </location>
</feature>
<evidence type="ECO:0000313" key="3">
    <source>
        <dbReference type="Proteomes" id="UP000002748"/>
    </source>
</evidence>
<dbReference type="OrthoDB" id="619536at2759"/>
<evidence type="ECO:0008006" key="4">
    <source>
        <dbReference type="Google" id="ProtNLM"/>
    </source>
</evidence>
<evidence type="ECO:0000256" key="1">
    <source>
        <dbReference type="SAM" id="MobiDB-lite"/>
    </source>
</evidence>
<feature type="compositionally biased region" description="Polar residues" evidence="1">
    <location>
        <begin position="32"/>
        <end position="43"/>
    </location>
</feature>